<comment type="caution">
    <text evidence="1">The sequence shown here is derived from an EMBL/GenBank/DDBJ whole genome shotgun (WGS) entry which is preliminary data.</text>
</comment>
<gene>
    <name evidence="1" type="ORF">E6Q11_04960</name>
</gene>
<sequence>MITPILIDFFSITSPTPSSTVAPARTSALTHARTWSEICAVIIWTHSSFPVFDDGTFINFTIIK</sequence>
<dbReference type="Proteomes" id="UP000321026">
    <property type="component" value="Unassembled WGS sequence"/>
</dbReference>
<reference evidence="1 2" key="1">
    <citation type="submission" date="2018-09" db="EMBL/GenBank/DDBJ databases">
        <title>Metagenome Assembled Genomes from an Advanced Water Purification Facility.</title>
        <authorList>
            <person name="Stamps B.W."/>
            <person name="Spear J.R."/>
        </authorList>
    </citation>
    <scope>NUCLEOTIDE SEQUENCE [LARGE SCALE GENOMIC DNA]</scope>
    <source>
        <strain evidence="1">Bin_63_2</strain>
    </source>
</reference>
<evidence type="ECO:0000313" key="1">
    <source>
        <dbReference type="EMBL" id="TXG76262.1"/>
    </source>
</evidence>
<accession>A0A5C7J5V2</accession>
<evidence type="ECO:0000313" key="2">
    <source>
        <dbReference type="Proteomes" id="UP000321026"/>
    </source>
</evidence>
<name>A0A5C7J5V2_9BACT</name>
<proteinExistence type="predicted"/>
<dbReference type="EMBL" id="SSDS01000078">
    <property type="protein sequence ID" value="TXG76262.1"/>
    <property type="molecule type" value="Genomic_DNA"/>
</dbReference>
<protein>
    <submittedName>
        <fullName evidence="1">Uncharacterized protein</fullName>
    </submittedName>
</protein>
<dbReference type="AlphaFoldDB" id="A0A5C7J5V2"/>
<organism evidence="1 2">
    <name type="scientific">Candidatus Dojkabacteria bacterium</name>
    <dbReference type="NCBI Taxonomy" id="2099670"/>
    <lineage>
        <taxon>Bacteria</taxon>
        <taxon>Candidatus Dojkabacteria</taxon>
    </lineage>
</organism>